<dbReference type="Pfam" id="PF20153">
    <property type="entry name" value="DUF6535"/>
    <property type="match status" value="1"/>
</dbReference>
<evidence type="ECO:0000259" key="2">
    <source>
        <dbReference type="Pfam" id="PF20153"/>
    </source>
</evidence>
<keyword evidence="1" id="KW-0472">Membrane</keyword>
<gene>
    <name evidence="3" type="ORF">HGRIS_009418</name>
</gene>
<proteinExistence type="predicted"/>
<protein>
    <recommendedName>
        <fullName evidence="2">DUF6535 domain-containing protein</fullName>
    </recommendedName>
</protein>
<sequence>MNAPETQTPELSQTSATNVLLQQILNSLERSNPSARDDSRYAHSRFWSVYKTEADEYDNEFLKKYNGDLDIVLIFSGLFSAVSTTFIAGMQPDLTSDPDDTTHALLQLVAQSLNSSAFPSQTSDLPEWDGPPGSVIWTQAILYASLSASLLAAFGAVLGKQWLSYYDRVGVRGTIDVRCKERQEKLDGIEHWHFRAVIDVLPVLLQFSLLLFGVGLAADIYMRQRIVGSIIIAATALGVGFYVAIVCFSIISDQCPFRTLVGDFLRQLISSARNVWAGLHARFANDETSHSWKMRLHEQPPFIRICIRPFTALSRALLLTWKQIQLNAPKIISFLEQRQALLPDGPPTFVFTSQATSHADARAVAWILETSTDVRVIEAAALIVPEIEWPPSMDMYNAWTQIFVAFEDCFERGNRDKPVLKPFARDRAITTGKALLHMFFEHNNTQPGRGRWAAMYDLRRTTLRDGQVVWTWPDALPHTFWLMEYFMTDVELDCICKCIIRALHPNFPGHENPGPLLATEVFDPALHDIPSSLLPWATHSLPYLIPRDTFQKHLSDVLSTSPLLGYDMLADALAGVGVAIGLSVNKNSLYVRDKSHQFLSILEAVLTHIQVLLPIEGDAPEWNRQSLHALHLLPSLFNLVEDQNAGRTFHETSLPLWCLRFAQSLAQKTPVSVDPRLNVYADVGLPLIGPHCIMQYENIIQMMLRLSVQSAGQPGLAASSARRPWTIRYHHVDHIHNMHPHFNPMRYLPYDDLDWAFAHALQYKDSVHVTDDDLQACADALWVFSTVLYIDVESYQRILDVALWAMNASHPLALRDAGLKLIDRLCFSQPPLPHYEPVAAQLPSLLSLLESIPVAQHMHSSSQRPINHRSTDRDMAYTHVICTFAATGKWDRSLFEQGHIDKCVDIARLDLVDVEHRTTDWGIGLAMHHWKTICQLLILYGWSPEDEQLRERLYFRASRNIYGDYEDFLDSDGRPLRELVRDSSGIYRLQQRAAPLLAWFESRSLPLIGEEMIQKLQVLRTAIHGHDNVQVSVAAEDISYTTFLKAVDG</sequence>
<feature type="domain" description="DUF6535" evidence="2">
    <location>
        <begin position="47"/>
        <end position="217"/>
    </location>
</feature>
<accession>A0ABR3J1H5</accession>
<evidence type="ECO:0000256" key="1">
    <source>
        <dbReference type="SAM" id="Phobius"/>
    </source>
</evidence>
<dbReference type="InterPro" id="IPR045338">
    <property type="entry name" value="DUF6535"/>
</dbReference>
<evidence type="ECO:0000313" key="3">
    <source>
        <dbReference type="EMBL" id="KAL0949348.1"/>
    </source>
</evidence>
<reference evidence="4" key="1">
    <citation type="submission" date="2024-06" db="EMBL/GenBank/DDBJ databases">
        <title>Multi-omics analyses provide insights into the biosynthesis of the anticancer antibiotic pleurotin in Hohenbuehelia grisea.</title>
        <authorList>
            <person name="Weaver J.A."/>
            <person name="Alberti F."/>
        </authorList>
    </citation>
    <scope>NUCLEOTIDE SEQUENCE [LARGE SCALE GENOMIC DNA]</scope>
    <source>
        <strain evidence="4">T-177</strain>
    </source>
</reference>
<feature type="transmembrane region" description="Helical" evidence="1">
    <location>
        <begin position="230"/>
        <end position="251"/>
    </location>
</feature>
<keyword evidence="1" id="KW-0812">Transmembrane</keyword>
<feature type="transmembrane region" description="Helical" evidence="1">
    <location>
        <begin position="71"/>
        <end position="89"/>
    </location>
</feature>
<keyword evidence="1" id="KW-1133">Transmembrane helix</keyword>
<name>A0ABR3J1H5_9AGAR</name>
<organism evidence="3 4">
    <name type="scientific">Hohenbuehelia grisea</name>
    <dbReference type="NCBI Taxonomy" id="104357"/>
    <lineage>
        <taxon>Eukaryota</taxon>
        <taxon>Fungi</taxon>
        <taxon>Dikarya</taxon>
        <taxon>Basidiomycota</taxon>
        <taxon>Agaricomycotina</taxon>
        <taxon>Agaricomycetes</taxon>
        <taxon>Agaricomycetidae</taxon>
        <taxon>Agaricales</taxon>
        <taxon>Pleurotineae</taxon>
        <taxon>Pleurotaceae</taxon>
        <taxon>Hohenbuehelia</taxon>
    </lineage>
</organism>
<dbReference type="Proteomes" id="UP001556367">
    <property type="component" value="Unassembled WGS sequence"/>
</dbReference>
<keyword evidence="4" id="KW-1185">Reference proteome</keyword>
<feature type="transmembrane region" description="Helical" evidence="1">
    <location>
        <begin position="140"/>
        <end position="159"/>
    </location>
</feature>
<dbReference type="EMBL" id="JASNQZ010000012">
    <property type="protein sequence ID" value="KAL0949348.1"/>
    <property type="molecule type" value="Genomic_DNA"/>
</dbReference>
<comment type="caution">
    <text evidence="3">The sequence shown here is derived from an EMBL/GenBank/DDBJ whole genome shotgun (WGS) entry which is preliminary data.</text>
</comment>
<evidence type="ECO:0000313" key="4">
    <source>
        <dbReference type="Proteomes" id="UP001556367"/>
    </source>
</evidence>